<comment type="caution">
    <text evidence="1">The sequence shown here is derived from an EMBL/GenBank/DDBJ whole genome shotgun (WGS) entry which is preliminary data.</text>
</comment>
<protein>
    <recommendedName>
        <fullName evidence="3">Tail specific protease domain-containing protein</fullName>
    </recommendedName>
</protein>
<dbReference type="EMBL" id="JAUJEA010000010">
    <property type="protein sequence ID" value="MDN5204289.1"/>
    <property type="molecule type" value="Genomic_DNA"/>
</dbReference>
<evidence type="ECO:0000313" key="1">
    <source>
        <dbReference type="EMBL" id="MDN5204289.1"/>
    </source>
</evidence>
<proteinExistence type="predicted"/>
<dbReference type="Gene3D" id="3.90.226.10">
    <property type="entry name" value="2-enoyl-CoA Hydratase, Chain A, domain 1"/>
    <property type="match status" value="1"/>
</dbReference>
<keyword evidence="2" id="KW-1185">Reference proteome</keyword>
<dbReference type="Proteomes" id="UP001172082">
    <property type="component" value="Unassembled WGS sequence"/>
</dbReference>
<dbReference type="SUPFAM" id="SSF52096">
    <property type="entry name" value="ClpP/crotonase"/>
    <property type="match status" value="1"/>
</dbReference>
<evidence type="ECO:0000313" key="2">
    <source>
        <dbReference type="Proteomes" id="UP001172082"/>
    </source>
</evidence>
<sequence>MKKLILTIFVLSTLCVAHAQNAGTKEDREALFNYIIEKTKIREAWSPIKNEKLGFDPMKEMLALKDEVINADTDEKLFYALQRLSAARRDRHLSVRQVEGGLKLPEIDEGTAPVRFDVDFSDRNDPFLFVGDLGMKINEHTSKVPRIGDRLLKINGEDVQSYLKRAIIYIRHSTYENFIKNMALNLTKKNDDLPPSFFKDKITLTLKPKKGKAYTITLPYLNEVAWTHGIFIRNYKDYEEVSSFVYESFKIYRPTNPDNKTLLLWWYGFREDLPEAIDALVDWAESNNVLDHDLIIDAIDSRGGSQGAYALARLSPQPFKTTGGNLKLSDITYDFVTNYTRRYLEAQVPMDHESRETEDDGTWVIEWLNGPVLKGLAAGQEYSNNTPFKCAHLPFYSDWIMKPADKHFTGNMIVFFGPKGGSHLTQFAAMINDNDLGYTMGMPDGGYSNTWEWREVLTFPGTDKPVTTFMWDIGHTIRPNGQIAEGNPSMVDEYIPVTRDNYLDYKKILLEKALNRLQSGNK</sequence>
<dbReference type="RefSeq" id="WP_346754314.1">
    <property type="nucleotide sequence ID" value="NZ_JAUJEA010000010.1"/>
</dbReference>
<evidence type="ECO:0008006" key="3">
    <source>
        <dbReference type="Google" id="ProtNLM"/>
    </source>
</evidence>
<dbReference type="InterPro" id="IPR029045">
    <property type="entry name" value="ClpP/crotonase-like_dom_sf"/>
</dbReference>
<gene>
    <name evidence="1" type="ORF">QQ008_23050</name>
</gene>
<organism evidence="1 2">
    <name type="scientific">Splendidivirga corallicola</name>
    <dbReference type="NCBI Taxonomy" id="3051826"/>
    <lineage>
        <taxon>Bacteria</taxon>
        <taxon>Pseudomonadati</taxon>
        <taxon>Bacteroidota</taxon>
        <taxon>Cytophagia</taxon>
        <taxon>Cytophagales</taxon>
        <taxon>Splendidivirgaceae</taxon>
        <taxon>Splendidivirga</taxon>
    </lineage>
</organism>
<reference evidence="1" key="1">
    <citation type="submission" date="2023-06" db="EMBL/GenBank/DDBJ databases">
        <title>Genomic of Parafulvivirga corallium.</title>
        <authorList>
            <person name="Wang G."/>
        </authorList>
    </citation>
    <scope>NUCLEOTIDE SEQUENCE</scope>
    <source>
        <strain evidence="1">BMA10</strain>
    </source>
</reference>
<accession>A0ABT8KU45</accession>
<name>A0ABT8KU45_9BACT</name>